<reference evidence="4" key="1">
    <citation type="submission" date="2012-11" db="EMBL/GenBank/DDBJ databases">
        <title>Dependencies among metagenomic species, viruses, plasmids and units of genetic variation.</title>
        <authorList>
            <person name="Nielsen H.B."/>
            <person name="Almeida M."/>
            <person name="Juncker A.S."/>
            <person name="Rasmussen S."/>
            <person name="Li J."/>
            <person name="Sunagawa S."/>
            <person name="Plichta D."/>
            <person name="Gautier L."/>
            <person name="Le Chatelier E."/>
            <person name="Peletier E."/>
            <person name="Bonde I."/>
            <person name="Nielsen T."/>
            <person name="Manichanh C."/>
            <person name="Arumugam M."/>
            <person name="Batto J."/>
            <person name="Santos M.B.Q.D."/>
            <person name="Blom N."/>
            <person name="Borruel N."/>
            <person name="Burgdorf K.S."/>
            <person name="Boumezbeur F."/>
            <person name="Casellas F."/>
            <person name="Dore J."/>
            <person name="Guarner F."/>
            <person name="Hansen T."/>
            <person name="Hildebrand F."/>
            <person name="Kaas R.S."/>
            <person name="Kennedy S."/>
            <person name="Kristiansen K."/>
            <person name="Kultima J.R."/>
            <person name="Leonard P."/>
            <person name="Levenez F."/>
            <person name="Lund O."/>
            <person name="Moumen B."/>
            <person name="Le Paslier D."/>
            <person name="Pons N."/>
            <person name="Pedersen O."/>
            <person name="Prifti E."/>
            <person name="Qin J."/>
            <person name="Raes J."/>
            <person name="Tap J."/>
            <person name="Tims S."/>
            <person name="Ussery D.W."/>
            <person name="Yamada T."/>
            <person name="MetaHit consortium"/>
            <person name="Renault P."/>
            <person name="Sicheritz-Ponten T."/>
            <person name="Bork P."/>
            <person name="Wang J."/>
            <person name="Brunak S."/>
            <person name="Ehrlich S.D."/>
        </authorList>
    </citation>
    <scope>NUCLEOTIDE SEQUENCE [LARGE SCALE GENOMIC DNA]</scope>
</reference>
<dbReference type="InterPro" id="IPR058591">
    <property type="entry name" value="Gtf3_N"/>
</dbReference>
<gene>
    <name evidence="4" type="ORF">BN533_01666</name>
</gene>
<evidence type="ECO:0000259" key="3">
    <source>
        <dbReference type="Pfam" id="PF26337"/>
    </source>
</evidence>
<evidence type="ECO:0000259" key="2">
    <source>
        <dbReference type="Pfam" id="PF26334"/>
    </source>
</evidence>
<dbReference type="SUPFAM" id="SSF53756">
    <property type="entry name" value="UDP-Glycosyltransferase/glycogen phosphorylase"/>
    <property type="match status" value="1"/>
</dbReference>
<dbReference type="GO" id="GO:0016740">
    <property type="term" value="F:transferase activity"/>
    <property type="evidence" value="ECO:0007669"/>
    <property type="project" value="UniProtKB-KW"/>
</dbReference>
<dbReference type="InterPro" id="IPR058592">
    <property type="entry name" value="Gtf3_C"/>
</dbReference>
<keyword evidence="1 4" id="KW-0808">Transferase</keyword>
<dbReference type="HOGENOM" id="CLU_057651_1_0_9"/>
<dbReference type="eggNOG" id="COG0438">
    <property type="taxonomic scope" value="Bacteria"/>
</dbReference>
<proteinExistence type="predicted"/>
<dbReference type="AlphaFoldDB" id="R6IBJ5"/>
<comment type="caution">
    <text evidence="4">The sequence shown here is derived from an EMBL/GenBank/DDBJ whole genome shotgun (WGS) entry which is preliminary data.</text>
</comment>
<feature type="domain" description="Glucosyltransferase 3-like N-terminal" evidence="2">
    <location>
        <begin position="61"/>
        <end position="165"/>
    </location>
</feature>
<dbReference type="Pfam" id="PF26337">
    <property type="entry name" value="Gtf3_C"/>
    <property type="match status" value="1"/>
</dbReference>
<sequence>MSCKIEEDGALVALRQAISKDKHAGSKGVKDIDDVVDRFSPRIIWNYSLDNNVSDGKKKSLSYYAKRLINCVKTILSLSHCKDKTLIVHYPDYSPKIIQFYIKKLFLANKTVFIVHDIDSWRGITTYTDEHQILNSATVLVVHNQRMKNKLLSYGVKNPKMVDVEIFDYLLDQPVRTQKFRKALNFAGNLAKSKFLYELCYADLKYDIDLFGVGFDDTMVLPNNIKFRGSFSPNELPYKMSGGFGLVWDGESIESCTGVMGEYTQWNNPHKFSLYIAAGLPIFAWNKAAISDTIKKYDIGFCVDSLEEINCIMNNLTEERYLQLICNLAPLKKMVSEGKFLEKAIDEVVNVLKK</sequence>
<feature type="domain" description="Glucosyltransferase 3-like C-terminal" evidence="3">
    <location>
        <begin position="184"/>
        <end position="347"/>
    </location>
</feature>
<dbReference type="STRING" id="1262914.BN533_01666"/>
<evidence type="ECO:0000313" key="4">
    <source>
        <dbReference type="EMBL" id="CDB46610.1"/>
    </source>
</evidence>
<dbReference type="Pfam" id="PF26334">
    <property type="entry name" value="Gtf3_N"/>
    <property type="match status" value="1"/>
</dbReference>
<protein>
    <submittedName>
        <fullName evidence="4">Galactofuranosyltransferase</fullName>
    </submittedName>
</protein>
<name>R6IBJ5_9FIRM</name>
<dbReference type="RefSeq" id="WP_021718566.1">
    <property type="nucleotide sequence ID" value="NZ_CAUERG010000002.1"/>
</dbReference>
<accession>R6IBJ5</accession>
<evidence type="ECO:0000256" key="1">
    <source>
        <dbReference type="ARBA" id="ARBA00022679"/>
    </source>
</evidence>
<dbReference type="EMBL" id="CBDS010000087">
    <property type="protein sequence ID" value="CDB46610.1"/>
    <property type="molecule type" value="Genomic_DNA"/>
</dbReference>
<dbReference type="Gene3D" id="3.40.50.2000">
    <property type="entry name" value="Glycogen Phosphorylase B"/>
    <property type="match status" value="2"/>
</dbReference>
<organism evidence="4">
    <name type="scientific">Phascolarctobacterium faecium</name>
    <dbReference type="NCBI Taxonomy" id="33025"/>
    <lineage>
        <taxon>Bacteria</taxon>
        <taxon>Bacillati</taxon>
        <taxon>Bacillota</taxon>
        <taxon>Negativicutes</taxon>
        <taxon>Acidaminococcales</taxon>
        <taxon>Acidaminococcaceae</taxon>
        <taxon>Phascolarctobacterium</taxon>
    </lineage>
</organism>